<evidence type="ECO:0000256" key="1">
    <source>
        <dbReference type="SAM" id="Phobius"/>
    </source>
</evidence>
<keyword evidence="3" id="KW-1185">Reference proteome</keyword>
<dbReference type="RefSeq" id="WP_123165461.1">
    <property type="nucleotide sequence ID" value="NZ_RIAX01000006.1"/>
</dbReference>
<dbReference type="OrthoDB" id="9958122at2"/>
<keyword evidence="1" id="KW-0812">Transmembrane</keyword>
<proteinExistence type="predicted"/>
<evidence type="ECO:0000313" key="3">
    <source>
        <dbReference type="Proteomes" id="UP000275473"/>
    </source>
</evidence>
<feature type="transmembrane region" description="Helical" evidence="1">
    <location>
        <begin position="40"/>
        <end position="57"/>
    </location>
</feature>
<feature type="transmembrane region" description="Helical" evidence="1">
    <location>
        <begin position="6"/>
        <end position="28"/>
    </location>
</feature>
<dbReference type="AlphaFoldDB" id="A0A3M8P7X6"/>
<protein>
    <submittedName>
        <fullName evidence="2">Uncharacterized protein</fullName>
    </submittedName>
</protein>
<dbReference type="EMBL" id="RIAX01000006">
    <property type="protein sequence ID" value="RNF39370.1"/>
    <property type="molecule type" value="Genomic_DNA"/>
</dbReference>
<gene>
    <name evidence="2" type="ORF">EEX84_09805</name>
</gene>
<accession>A0A3M8P7X6</accession>
<dbReference type="Proteomes" id="UP000275473">
    <property type="component" value="Unassembled WGS sequence"/>
</dbReference>
<evidence type="ECO:0000313" key="2">
    <source>
        <dbReference type="EMBL" id="RNF39370.1"/>
    </source>
</evidence>
<reference evidence="2 3" key="1">
    <citation type="journal article" date="2018" name="Int. J. Syst. Evol. Microbiol.">
        <title>Planococcus salinus sp. nov., a moderately halophilic bacterium isolated from a saline-alkali soil.</title>
        <authorList>
            <person name="Gan L."/>
        </authorList>
    </citation>
    <scope>NUCLEOTIDE SEQUENCE [LARGE SCALE GENOMIC DNA]</scope>
    <source>
        <strain evidence="2 3">LCB217</strain>
    </source>
</reference>
<organism evidence="2 3">
    <name type="scientific">Planococcus salinus</name>
    <dbReference type="NCBI Taxonomy" id="1848460"/>
    <lineage>
        <taxon>Bacteria</taxon>
        <taxon>Bacillati</taxon>
        <taxon>Bacillota</taxon>
        <taxon>Bacilli</taxon>
        <taxon>Bacillales</taxon>
        <taxon>Caryophanaceae</taxon>
        <taxon>Planococcus</taxon>
    </lineage>
</organism>
<comment type="caution">
    <text evidence="2">The sequence shown here is derived from an EMBL/GenBank/DDBJ whole genome shotgun (WGS) entry which is preliminary data.</text>
</comment>
<keyword evidence="1" id="KW-0472">Membrane</keyword>
<sequence length="99" mass="11031">MYEGDMGPLLLGAGSLIIVYFTIDLIVWRTERTITFHADILAPIAVFTIAVIGSFVIREIQDWSLFLPLIMLITIIPTSLLLTLIKTGVVLNNKKRNSS</sequence>
<name>A0A3M8P7X6_9BACL</name>
<feature type="transmembrane region" description="Helical" evidence="1">
    <location>
        <begin position="63"/>
        <end position="85"/>
    </location>
</feature>
<keyword evidence="1" id="KW-1133">Transmembrane helix</keyword>